<keyword evidence="2" id="KW-1185">Reference proteome</keyword>
<evidence type="ECO:0000313" key="1">
    <source>
        <dbReference type="EMBL" id="KAH7849508.1"/>
    </source>
</evidence>
<comment type="caution">
    <text evidence="1">The sequence shown here is derived from an EMBL/GenBank/DDBJ whole genome shotgun (WGS) entry which is preliminary data.</text>
</comment>
<proteinExistence type="predicted"/>
<accession>A0ACB7Y7N4</accession>
<organism evidence="1 2">
    <name type="scientific">Vaccinium darrowii</name>
    <dbReference type="NCBI Taxonomy" id="229202"/>
    <lineage>
        <taxon>Eukaryota</taxon>
        <taxon>Viridiplantae</taxon>
        <taxon>Streptophyta</taxon>
        <taxon>Embryophyta</taxon>
        <taxon>Tracheophyta</taxon>
        <taxon>Spermatophyta</taxon>
        <taxon>Magnoliopsida</taxon>
        <taxon>eudicotyledons</taxon>
        <taxon>Gunneridae</taxon>
        <taxon>Pentapetalae</taxon>
        <taxon>asterids</taxon>
        <taxon>Ericales</taxon>
        <taxon>Ericaceae</taxon>
        <taxon>Vaccinioideae</taxon>
        <taxon>Vaccinieae</taxon>
        <taxon>Vaccinium</taxon>
    </lineage>
</organism>
<reference evidence="1 2" key="1">
    <citation type="journal article" date="2021" name="Hortic Res">
        <title>High-quality reference genome and annotation aids understanding of berry development for evergreen blueberry (Vaccinium darrowii).</title>
        <authorList>
            <person name="Yu J."/>
            <person name="Hulse-Kemp A.M."/>
            <person name="Babiker E."/>
            <person name="Staton M."/>
        </authorList>
    </citation>
    <scope>NUCLEOTIDE SEQUENCE [LARGE SCALE GENOMIC DNA]</scope>
    <source>
        <strain evidence="2">cv. NJ 8807/NJ 8810</strain>
        <tissue evidence="1">Young leaf</tissue>
    </source>
</reference>
<evidence type="ECO:0000313" key="2">
    <source>
        <dbReference type="Proteomes" id="UP000828048"/>
    </source>
</evidence>
<name>A0ACB7Y7N4_9ERIC</name>
<dbReference type="EMBL" id="CM037157">
    <property type="protein sequence ID" value="KAH7849508.1"/>
    <property type="molecule type" value="Genomic_DNA"/>
</dbReference>
<gene>
    <name evidence="1" type="ORF">Vadar_018855</name>
</gene>
<protein>
    <submittedName>
        <fullName evidence="1">Uncharacterized protein</fullName>
    </submittedName>
</protein>
<dbReference type="Proteomes" id="UP000828048">
    <property type="component" value="Chromosome 7"/>
</dbReference>
<sequence length="359" mass="39443">MADDVVHKMQNFNLREEEEDLIVIEEELYKKVVSECHLSLVGKLLTGRRFNHAAMKDTIRRAWGPKCDVKIFYVGARLGTTLATDDSNSRLERGQFVRVRVRVPLDKPLKRGNNVVCGVGNKVWVDYKYERLSSMCFYCGWLGHEEDDCTVKEEDSRAGNLKPSQYGTWLCARMGRGKSGVSVTQNFDRMVEGCDTVPRTSLPKSDGGGSGRAKMVEKGAEISSGEISANHGRDSRLIDLEDNTIVNLNGKEMIISDLVNNFPISKPQKGGKIAGLIGHGEGGPTLDSIVVSSCSSQPISKDIGPINDVALKFNEEGLLNVNVATDAGPNSSHSNLGFIFSSEKVQCFSRTDVIRRKVG</sequence>